<dbReference type="GO" id="GO:0003824">
    <property type="term" value="F:catalytic activity"/>
    <property type="evidence" value="ECO:0007669"/>
    <property type="project" value="InterPro"/>
</dbReference>
<evidence type="ECO:0000256" key="3">
    <source>
        <dbReference type="PROSITE-ProRule" id="PRU00221"/>
    </source>
</evidence>
<dbReference type="SUPFAM" id="SSF53167">
    <property type="entry name" value="Purine and uridine phosphorylases"/>
    <property type="match status" value="1"/>
</dbReference>
<dbReference type="InterPro" id="IPR036322">
    <property type="entry name" value="WD40_repeat_dom_sf"/>
</dbReference>
<dbReference type="Gene3D" id="3.40.50.1580">
    <property type="entry name" value="Nucleoside phosphorylase domain"/>
    <property type="match status" value="1"/>
</dbReference>
<dbReference type="EMBL" id="JAOPEN010000003">
    <property type="protein sequence ID" value="KAJ4860550.1"/>
    <property type="molecule type" value="Genomic_DNA"/>
</dbReference>
<dbReference type="Gene3D" id="2.130.10.10">
    <property type="entry name" value="YVTN repeat-like/Quinoprotein amine dehydrogenase"/>
    <property type="match status" value="2"/>
</dbReference>
<evidence type="ECO:0000259" key="5">
    <source>
        <dbReference type="Pfam" id="PF24883"/>
    </source>
</evidence>
<evidence type="ECO:0000313" key="6">
    <source>
        <dbReference type="EMBL" id="KAJ4860550.1"/>
    </source>
</evidence>
<dbReference type="InterPro" id="IPR015943">
    <property type="entry name" value="WD40/YVTN_repeat-like_dom_sf"/>
</dbReference>
<comment type="caution">
    <text evidence="6">The sequence shown here is derived from an EMBL/GenBank/DDBJ whole genome shotgun (WGS) entry which is preliminary data.</text>
</comment>
<evidence type="ECO:0000313" key="7">
    <source>
        <dbReference type="Proteomes" id="UP001140511"/>
    </source>
</evidence>
<dbReference type="Pfam" id="PF00400">
    <property type="entry name" value="WD40"/>
    <property type="match status" value="2"/>
</dbReference>
<dbReference type="InterPro" id="IPR035994">
    <property type="entry name" value="Nucleoside_phosphorylase_sf"/>
</dbReference>
<evidence type="ECO:0000259" key="4">
    <source>
        <dbReference type="Pfam" id="PF01048"/>
    </source>
</evidence>
<dbReference type="PROSITE" id="PS50082">
    <property type="entry name" value="WD_REPEATS_2"/>
    <property type="match status" value="2"/>
</dbReference>
<dbReference type="InterPro" id="IPR000845">
    <property type="entry name" value="Nucleoside_phosphorylase_d"/>
</dbReference>
<dbReference type="GeneID" id="80867436"/>
<feature type="repeat" description="WD" evidence="3">
    <location>
        <begin position="847"/>
        <end position="881"/>
    </location>
</feature>
<reference evidence="6" key="1">
    <citation type="submission" date="2022-09" db="EMBL/GenBank/DDBJ databases">
        <title>Chromosome-level assembly of Trichoderma breve T069, a fungus used in development of biopesticide product.</title>
        <authorList>
            <person name="Lin R."/>
            <person name="Liu T."/>
        </authorList>
    </citation>
    <scope>NUCLEOTIDE SEQUENCE</scope>
    <source>
        <strain evidence="6">T069</strain>
    </source>
</reference>
<sequence>MDRSKYTVGWICALTEEFVAARAFLDETHERLKDQDPKDSNNYALGKMSDHNVVIACLPLGEYGTASAAGVAINMVRSFPNIRIGMMVGIGGGAPSRRHDIRLGDIVVSTPGDGNGGVFQYDFGKSIQTKEFVETGFLNQPPEMLRTALQALKATYQLEGHTLINDVEKVLQDRPRLKKAYCRPNVVDRLYKSTFIHSIPSEDCKSCGSDPSYVKRRDPRDQDDDDPAIHYGLIASGNQVMKDAQIRDKLARQRGVLCFEMEAAGLMNRFPCLVIRAYTKDLLRHLIPEQVVAGKSAIDMLQGIHGQLESLVQKTDNINYKLNWAKLSIARGATFDSFATQHDEECLPGTRAKILHLIREWAISPQGKCIFWLNGMAGTGKSTISRTLAKDFQEKGALGATFFFKKGEADRGNAYKFFPTIAKQIYQKLPEIDLRKIIEEQPDMSNKALSMQFETLILQPLSSLHSINNELPLMIIVIDALDECENDNDIRAIIQLLPQVQATKSVRLRVFITSRPELPIRLGFEHVEGDYQDLVLHHVPMADIEHDLSLFINHKLDGIRRSRSLPEDWPVLDRLCSKYGKNGRQKQFKQVQELVSAIVLFENPLSVIALSNLIDIPTTTIKIRLNSLHSVLNIPIDETAPIRLFHLSFRDFLLDYETREKTALWEHLLHWIEAMGILGLASDVIHAIQNLQSVAQGGQNPKMLELLYDARRFILKFRHLAGAAPLQLYISGLLFSPTCSMIQKLFVQEKPDWISISRNIDANWDAQLQTLEGHKDDIVFIAISPDGVLLASCGRDKTVRIWEVATGAVRQTIKGRSQVVFSPDNQFLAIGHAKGTILWDITTQRVHKENSNAANIMAYSPDGRMLASTFYNRTIELWDLDVEFTKQESRSRAIKEIEFSSDGKLVISSSSNGINVWNPSQENLEQDFNDYYLAYGRDDVMTLSADGRFLAYPFLTPPVFPDTFKHVEVRDIKAGINWTIRMNDKYGQQLAVCFSGEGGDCVRAVKIWDCTTGVLLKTLESCLWQLTCVAFSINRQLLAREKWFENINGLRGPVYGPIIEPWNLGTGKLHKGLEGEGGRVPENAVPISPPPIEDLEFLRFQNRYVQRQEITVFENEWVCFQGRKILWLPLKYRATCSAANDATRTVVLGHEWGGVTFIKFSRCTDLKI</sequence>
<dbReference type="Proteomes" id="UP001140511">
    <property type="component" value="Unassembled WGS sequence"/>
</dbReference>
<dbReference type="SUPFAM" id="SSF50978">
    <property type="entry name" value="WD40 repeat-like"/>
    <property type="match status" value="1"/>
</dbReference>
<dbReference type="InterPro" id="IPR001680">
    <property type="entry name" value="WD40_rpt"/>
</dbReference>
<proteinExistence type="predicted"/>
<dbReference type="Pfam" id="PF24883">
    <property type="entry name" value="NPHP3_N"/>
    <property type="match status" value="1"/>
</dbReference>
<organism evidence="6 7">
    <name type="scientific">Trichoderma breve</name>
    <dbReference type="NCBI Taxonomy" id="2034170"/>
    <lineage>
        <taxon>Eukaryota</taxon>
        <taxon>Fungi</taxon>
        <taxon>Dikarya</taxon>
        <taxon>Ascomycota</taxon>
        <taxon>Pezizomycotina</taxon>
        <taxon>Sordariomycetes</taxon>
        <taxon>Hypocreomycetidae</taxon>
        <taxon>Hypocreales</taxon>
        <taxon>Hypocreaceae</taxon>
        <taxon>Trichoderma</taxon>
    </lineage>
</organism>
<protein>
    <submittedName>
        <fullName evidence="6">WD domain, g-beta repeat domain-containing protein</fullName>
    </submittedName>
</protein>
<feature type="domain" description="Nucleoside phosphorylase" evidence="4">
    <location>
        <begin position="8"/>
        <end position="266"/>
    </location>
</feature>
<dbReference type="SUPFAM" id="SSF52540">
    <property type="entry name" value="P-loop containing nucleoside triphosphate hydrolases"/>
    <property type="match status" value="1"/>
</dbReference>
<dbReference type="RefSeq" id="XP_056029606.1">
    <property type="nucleotide sequence ID" value="XM_056172748.1"/>
</dbReference>
<dbReference type="InterPro" id="IPR056884">
    <property type="entry name" value="NPHP3-like_N"/>
</dbReference>
<dbReference type="AlphaFoldDB" id="A0A9W9BHN8"/>
<feature type="repeat" description="WD" evidence="3">
    <location>
        <begin position="771"/>
        <end position="812"/>
    </location>
</feature>
<feature type="domain" description="Nephrocystin 3-like N-terminal" evidence="5">
    <location>
        <begin position="358"/>
        <end position="515"/>
    </location>
</feature>
<dbReference type="Pfam" id="PF01048">
    <property type="entry name" value="PNP_UDP_1"/>
    <property type="match status" value="1"/>
</dbReference>
<dbReference type="PROSITE" id="PS00678">
    <property type="entry name" value="WD_REPEATS_1"/>
    <property type="match status" value="2"/>
</dbReference>
<dbReference type="InterPro" id="IPR027417">
    <property type="entry name" value="P-loop_NTPase"/>
</dbReference>
<dbReference type="PANTHER" id="PTHR46082:SF11">
    <property type="entry name" value="AAA+ ATPASE DOMAIN-CONTAINING PROTEIN-RELATED"/>
    <property type="match status" value="1"/>
</dbReference>
<name>A0A9W9BHN8_9HYPO</name>
<evidence type="ECO:0000256" key="2">
    <source>
        <dbReference type="ARBA" id="ARBA00022737"/>
    </source>
</evidence>
<accession>A0A9W9BHN8</accession>
<dbReference type="SMART" id="SM00320">
    <property type="entry name" value="WD40"/>
    <property type="match status" value="4"/>
</dbReference>
<keyword evidence="1 3" id="KW-0853">WD repeat</keyword>
<dbReference type="PANTHER" id="PTHR46082">
    <property type="entry name" value="ATP/GTP-BINDING PROTEIN-RELATED"/>
    <property type="match status" value="1"/>
</dbReference>
<dbReference type="PROSITE" id="PS50294">
    <property type="entry name" value="WD_REPEATS_REGION"/>
    <property type="match status" value="1"/>
</dbReference>
<keyword evidence="7" id="KW-1185">Reference proteome</keyword>
<dbReference type="GO" id="GO:0009116">
    <property type="term" value="P:nucleoside metabolic process"/>
    <property type="evidence" value="ECO:0007669"/>
    <property type="project" value="InterPro"/>
</dbReference>
<dbReference type="InterPro" id="IPR019775">
    <property type="entry name" value="WD40_repeat_CS"/>
</dbReference>
<keyword evidence="2" id="KW-0677">Repeat</keyword>
<evidence type="ECO:0000256" key="1">
    <source>
        <dbReference type="ARBA" id="ARBA00022574"/>
    </source>
</evidence>
<dbReference type="Gene3D" id="3.40.50.300">
    <property type="entry name" value="P-loop containing nucleotide triphosphate hydrolases"/>
    <property type="match status" value="1"/>
</dbReference>
<gene>
    <name evidence="6" type="ORF">T069G_05538</name>
</gene>
<dbReference type="InterPro" id="IPR053137">
    <property type="entry name" value="NLR-like"/>
</dbReference>